<dbReference type="GO" id="GO:0004560">
    <property type="term" value="F:alpha-L-fucosidase activity"/>
    <property type="evidence" value="ECO:0007669"/>
    <property type="project" value="InterPro"/>
</dbReference>
<evidence type="ECO:0000256" key="3">
    <source>
        <dbReference type="ARBA" id="ARBA00022729"/>
    </source>
</evidence>
<dbReference type="RefSeq" id="WP_133999743.1">
    <property type="nucleotide sequence ID" value="NZ_SODV01000002.1"/>
</dbReference>
<dbReference type="Pfam" id="PF01120">
    <property type="entry name" value="Alpha_L_fucos"/>
    <property type="match status" value="1"/>
</dbReference>
<dbReference type="Proteomes" id="UP000294498">
    <property type="component" value="Unassembled WGS sequence"/>
</dbReference>
<dbReference type="PANTHER" id="PTHR10030:SF37">
    <property type="entry name" value="ALPHA-L-FUCOSIDASE-RELATED"/>
    <property type="match status" value="1"/>
</dbReference>
<dbReference type="GO" id="GO:0006004">
    <property type="term" value="P:fucose metabolic process"/>
    <property type="evidence" value="ECO:0007669"/>
    <property type="project" value="TreeGrafter"/>
</dbReference>
<evidence type="ECO:0000256" key="4">
    <source>
        <dbReference type="ARBA" id="ARBA00022801"/>
    </source>
</evidence>
<dbReference type="InterPro" id="IPR000421">
    <property type="entry name" value="FA58C"/>
</dbReference>
<dbReference type="GO" id="GO:0005764">
    <property type="term" value="C:lysosome"/>
    <property type="evidence" value="ECO:0007669"/>
    <property type="project" value="TreeGrafter"/>
</dbReference>
<dbReference type="OrthoDB" id="107551at2"/>
<dbReference type="InterPro" id="IPR057739">
    <property type="entry name" value="Glyco_hydro_29_N"/>
</dbReference>
<dbReference type="EC" id="3.2.1.51" evidence="2"/>
<keyword evidence="3 6" id="KW-0732">Signal</keyword>
<dbReference type="SUPFAM" id="SSF49785">
    <property type="entry name" value="Galactose-binding domain-like"/>
    <property type="match status" value="1"/>
</dbReference>
<evidence type="ECO:0000259" key="7">
    <source>
        <dbReference type="PROSITE" id="PS50022"/>
    </source>
</evidence>
<protein>
    <recommendedName>
        <fullName evidence="2">alpha-L-fucosidase</fullName>
        <ecNumber evidence="2">3.2.1.51</ecNumber>
    </recommendedName>
</protein>
<evidence type="ECO:0000256" key="5">
    <source>
        <dbReference type="ARBA" id="ARBA00023295"/>
    </source>
</evidence>
<dbReference type="InterPro" id="IPR008979">
    <property type="entry name" value="Galactose-bd-like_sf"/>
</dbReference>
<dbReference type="GO" id="GO:0016139">
    <property type="term" value="P:glycoside catabolic process"/>
    <property type="evidence" value="ECO:0007669"/>
    <property type="project" value="TreeGrafter"/>
</dbReference>
<evidence type="ECO:0000313" key="9">
    <source>
        <dbReference type="Proteomes" id="UP000294498"/>
    </source>
</evidence>
<dbReference type="AlphaFoldDB" id="A0A4R8DIA4"/>
<feature type="chain" id="PRO_5020528903" description="alpha-L-fucosidase" evidence="6">
    <location>
        <begin position="26"/>
        <end position="476"/>
    </location>
</feature>
<dbReference type="Gene3D" id="3.20.20.80">
    <property type="entry name" value="Glycosidases"/>
    <property type="match status" value="1"/>
</dbReference>
<name>A0A4R8DIA4_9BACT</name>
<dbReference type="SUPFAM" id="SSF51445">
    <property type="entry name" value="(Trans)glycosidases"/>
    <property type="match status" value="1"/>
</dbReference>
<feature type="signal peptide" evidence="6">
    <location>
        <begin position="1"/>
        <end position="25"/>
    </location>
</feature>
<evidence type="ECO:0000313" key="8">
    <source>
        <dbReference type="EMBL" id="TDW97463.1"/>
    </source>
</evidence>
<sequence>MTRKFFAKLSLSLSFIGLVSLRAVAQVPEPAQVGLPSADALHTLQQQFEDLRFGMFIHFGMPTYMNQDWPDPDAPASLVNPTKLDCNQWAKAAKSAGMTYGCITTKHHSGFCIWDTKTTDYSIMSSPCKRDVVGEFAKAFRAQGLKVFLYYSILDTHHKIRPGFITRKDVDMIKAQLTELLTNYGPITALIIDGWDAPWSRISYDEVPFEEVYRLIKSLQPDCLVMDLNSAKYPAEALLYTDIKSYELGAGQRISKSSNRLPALTCLPLQENWFWKTDFPTKPVKDPQKLVNDLIVPLNNAWCNFILNVAPNTDGLMDDNAVEALASIGRLWKNQGPVSPVPAGPYPVISPNIAKHQPAEGSWSDDMNIMDFGNDDDFRSAWQSNPTVKAPWYQVDFGKDRSFNTIVLTEAEAHTSHYRFEYCENGVWHPLLTGDQKGRVKIHRFDRVWGDKVRVWLDVFDAPPAIAELGVFDERR</sequence>
<keyword evidence="9" id="KW-1185">Reference proteome</keyword>
<accession>A0A4R8DIA4</accession>
<keyword evidence="4" id="KW-0378">Hydrolase</keyword>
<organism evidence="8 9">
    <name type="scientific">Dinghuibacter silviterrae</name>
    <dbReference type="NCBI Taxonomy" id="1539049"/>
    <lineage>
        <taxon>Bacteria</taxon>
        <taxon>Pseudomonadati</taxon>
        <taxon>Bacteroidota</taxon>
        <taxon>Chitinophagia</taxon>
        <taxon>Chitinophagales</taxon>
        <taxon>Chitinophagaceae</taxon>
        <taxon>Dinghuibacter</taxon>
    </lineage>
</organism>
<evidence type="ECO:0000256" key="2">
    <source>
        <dbReference type="ARBA" id="ARBA00012662"/>
    </source>
</evidence>
<dbReference type="InterPro" id="IPR000933">
    <property type="entry name" value="Glyco_hydro_29"/>
</dbReference>
<feature type="domain" description="F5/8 type C" evidence="7">
    <location>
        <begin position="374"/>
        <end position="431"/>
    </location>
</feature>
<dbReference type="EMBL" id="SODV01000002">
    <property type="protein sequence ID" value="TDW97463.1"/>
    <property type="molecule type" value="Genomic_DNA"/>
</dbReference>
<dbReference type="Pfam" id="PF00754">
    <property type="entry name" value="F5_F8_type_C"/>
    <property type="match status" value="1"/>
</dbReference>
<proteinExistence type="inferred from homology"/>
<dbReference type="InterPro" id="IPR017853">
    <property type="entry name" value="GH"/>
</dbReference>
<comment type="similarity">
    <text evidence="1">Belongs to the glycosyl hydrolase 29 family.</text>
</comment>
<comment type="caution">
    <text evidence="8">The sequence shown here is derived from an EMBL/GenBank/DDBJ whole genome shotgun (WGS) entry which is preliminary data.</text>
</comment>
<dbReference type="PROSITE" id="PS50022">
    <property type="entry name" value="FA58C_3"/>
    <property type="match status" value="1"/>
</dbReference>
<keyword evidence="5" id="KW-0326">Glycosidase</keyword>
<reference evidence="8 9" key="1">
    <citation type="submission" date="2019-03" db="EMBL/GenBank/DDBJ databases">
        <title>Genomic Encyclopedia of Type Strains, Phase IV (KMG-IV): sequencing the most valuable type-strain genomes for metagenomic binning, comparative biology and taxonomic classification.</title>
        <authorList>
            <person name="Goeker M."/>
        </authorList>
    </citation>
    <scope>NUCLEOTIDE SEQUENCE [LARGE SCALE GENOMIC DNA]</scope>
    <source>
        <strain evidence="8 9">DSM 100059</strain>
    </source>
</reference>
<dbReference type="SMART" id="SM00812">
    <property type="entry name" value="Alpha_L_fucos"/>
    <property type="match status" value="1"/>
</dbReference>
<dbReference type="Gene3D" id="2.60.120.260">
    <property type="entry name" value="Galactose-binding domain-like"/>
    <property type="match status" value="1"/>
</dbReference>
<evidence type="ECO:0000256" key="6">
    <source>
        <dbReference type="SAM" id="SignalP"/>
    </source>
</evidence>
<dbReference type="PANTHER" id="PTHR10030">
    <property type="entry name" value="ALPHA-L-FUCOSIDASE"/>
    <property type="match status" value="1"/>
</dbReference>
<gene>
    <name evidence="8" type="ORF">EDB95_5313</name>
</gene>
<evidence type="ECO:0000256" key="1">
    <source>
        <dbReference type="ARBA" id="ARBA00007951"/>
    </source>
</evidence>